<sequence length="154" mass="17195">MELYEAMSTLRAVRRLRSDPVPDEVLERVLQAAAWAPSGGNVQPFRILAVKSAEKLKTIQKWYREEWDRYIKPQRQRGRAENNDAAASANKIIKAGDYLANHLAEVPVLLVFCFNPEHMAITDAELDRPSVVGGGSVYTAVQNVMLACRQEGLG</sequence>
<dbReference type="Pfam" id="PF00881">
    <property type="entry name" value="Nitroreductase"/>
    <property type="match status" value="1"/>
</dbReference>
<dbReference type="InterPro" id="IPR029479">
    <property type="entry name" value="Nitroreductase"/>
</dbReference>
<dbReference type="EMBL" id="UINC01107151">
    <property type="protein sequence ID" value="SVC72310.1"/>
    <property type="molecule type" value="Genomic_DNA"/>
</dbReference>
<dbReference type="InterPro" id="IPR050627">
    <property type="entry name" value="Nitroreductase/BluB"/>
</dbReference>
<proteinExistence type="predicted"/>
<feature type="domain" description="Nitroreductase" evidence="1">
    <location>
        <begin position="11"/>
        <end position="154"/>
    </location>
</feature>
<name>A0A382PHQ1_9ZZZZ</name>
<protein>
    <recommendedName>
        <fullName evidence="1">Nitroreductase domain-containing protein</fullName>
    </recommendedName>
</protein>
<dbReference type="GO" id="GO:0016491">
    <property type="term" value="F:oxidoreductase activity"/>
    <property type="evidence" value="ECO:0007669"/>
    <property type="project" value="InterPro"/>
</dbReference>
<evidence type="ECO:0000313" key="2">
    <source>
        <dbReference type="EMBL" id="SVC72310.1"/>
    </source>
</evidence>
<accession>A0A382PHQ1</accession>
<dbReference type="PANTHER" id="PTHR23026">
    <property type="entry name" value="NADPH NITROREDUCTASE"/>
    <property type="match status" value="1"/>
</dbReference>
<feature type="non-terminal residue" evidence="2">
    <location>
        <position position="154"/>
    </location>
</feature>
<gene>
    <name evidence="2" type="ORF">METZ01_LOCUS325164</name>
</gene>
<organism evidence="2">
    <name type="scientific">marine metagenome</name>
    <dbReference type="NCBI Taxonomy" id="408172"/>
    <lineage>
        <taxon>unclassified sequences</taxon>
        <taxon>metagenomes</taxon>
        <taxon>ecological metagenomes</taxon>
    </lineage>
</organism>
<dbReference type="InterPro" id="IPR000415">
    <property type="entry name" value="Nitroreductase-like"/>
</dbReference>
<reference evidence="2" key="1">
    <citation type="submission" date="2018-05" db="EMBL/GenBank/DDBJ databases">
        <authorList>
            <person name="Lanie J.A."/>
            <person name="Ng W.-L."/>
            <person name="Kazmierczak K.M."/>
            <person name="Andrzejewski T.M."/>
            <person name="Davidsen T.M."/>
            <person name="Wayne K.J."/>
            <person name="Tettelin H."/>
            <person name="Glass J.I."/>
            <person name="Rusch D."/>
            <person name="Podicherti R."/>
            <person name="Tsui H.-C.T."/>
            <person name="Winkler M.E."/>
        </authorList>
    </citation>
    <scope>NUCLEOTIDE SEQUENCE</scope>
</reference>
<dbReference type="AlphaFoldDB" id="A0A382PHQ1"/>
<dbReference type="Gene3D" id="3.40.109.10">
    <property type="entry name" value="NADH Oxidase"/>
    <property type="match status" value="1"/>
</dbReference>
<dbReference type="SUPFAM" id="SSF55469">
    <property type="entry name" value="FMN-dependent nitroreductase-like"/>
    <property type="match status" value="1"/>
</dbReference>
<evidence type="ECO:0000259" key="1">
    <source>
        <dbReference type="Pfam" id="PF00881"/>
    </source>
</evidence>
<dbReference type="PANTHER" id="PTHR23026:SF123">
    <property type="entry name" value="NAD(P)H NITROREDUCTASE RV3131-RELATED"/>
    <property type="match status" value="1"/>
</dbReference>